<name>A0A7C8MNQ5_9PLEO</name>
<keyword evidence="2" id="KW-1185">Reference proteome</keyword>
<organism evidence="1 2">
    <name type="scientific">Massariosphaeria phaeospora</name>
    <dbReference type="NCBI Taxonomy" id="100035"/>
    <lineage>
        <taxon>Eukaryota</taxon>
        <taxon>Fungi</taxon>
        <taxon>Dikarya</taxon>
        <taxon>Ascomycota</taxon>
        <taxon>Pezizomycotina</taxon>
        <taxon>Dothideomycetes</taxon>
        <taxon>Pleosporomycetidae</taxon>
        <taxon>Pleosporales</taxon>
        <taxon>Pleosporales incertae sedis</taxon>
        <taxon>Massariosphaeria</taxon>
    </lineage>
</organism>
<dbReference type="EMBL" id="JAADJZ010000001">
    <property type="protein sequence ID" value="KAF2877842.1"/>
    <property type="molecule type" value="Genomic_DNA"/>
</dbReference>
<proteinExistence type="predicted"/>
<dbReference type="AlphaFoldDB" id="A0A7C8MNQ5"/>
<accession>A0A7C8MNQ5</accession>
<gene>
    <name evidence="1" type="ORF">BDV95DRAFT_588864</name>
</gene>
<evidence type="ECO:0000313" key="2">
    <source>
        <dbReference type="Proteomes" id="UP000481861"/>
    </source>
</evidence>
<comment type="caution">
    <text evidence="1">The sequence shown here is derived from an EMBL/GenBank/DDBJ whole genome shotgun (WGS) entry which is preliminary data.</text>
</comment>
<reference evidence="1 2" key="1">
    <citation type="submission" date="2020-01" db="EMBL/GenBank/DDBJ databases">
        <authorList>
            <consortium name="DOE Joint Genome Institute"/>
            <person name="Haridas S."/>
            <person name="Albert R."/>
            <person name="Binder M."/>
            <person name="Bloem J."/>
            <person name="Labutti K."/>
            <person name="Salamov A."/>
            <person name="Andreopoulos B."/>
            <person name="Baker S.E."/>
            <person name="Barry K."/>
            <person name="Bills G."/>
            <person name="Bluhm B.H."/>
            <person name="Cannon C."/>
            <person name="Castanera R."/>
            <person name="Culley D.E."/>
            <person name="Daum C."/>
            <person name="Ezra D."/>
            <person name="Gonzalez J.B."/>
            <person name="Henrissat B."/>
            <person name="Kuo A."/>
            <person name="Liang C."/>
            <person name="Lipzen A."/>
            <person name="Lutzoni F."/>
            <person name="Magnuson J."/>
            <person name="Mondo S."/>
            <person name="Nolan M."/>
            <person name="Ohm R."/>
            <person name="Pangilinan J."/>
            <person name="Park H.-J.H."/>
            <person name="Ramirez L."/>
            <person name="Alfaro M."/>
            <person name="Sun H."/>
            <person name="Tritt A."/>
            <person name="Yoshinaga Y."/>
            <person name="Zwiers L.-H.L."/>
            <person name="Turgeon B.G."/>
            <person name="Goodwin S.B."/>
            <person name="Spatafora J.W."/>
            <person name="Crous P.W."/>
            <person name="Grigoriev I.V."/>
        </authorList>
    </citation>
    <scope>NUCLEOTIDE SEQUENCE [LARGE SCALE GENOMIC DNA]</scope>
    <source>
        <strain evidence="1 2">CBS 611.86</strain>
    </source>
</reference>
<sequence length="195" mass="21536">MRRVGRGGSGAGLNRSFRACSAENAAVHAGSCLRTPYACTESPSSWPSLVRSRRREGRETLVLHRGPHNPSERLDLVRLFEKRRSNLGCAAICSNNNHIFVVQIHIIAPSRGVEYFTSERLTSWHVVHEFVLKQIQHIAPCFLAPRVAENKAQYYASGCYRDSGSAETGRLLYSMTVATGIMARDFERSGGSQGG</sequence>
<dbReference type="Proteomes" id="UP000481861">
    <property type="component" value="Unassembled WGS sequence"/>
</dbReference>
<evidence type="ECO:0000313" key="1">
    <source>
        <dbReference type="EMBL" id="KAF2877842.1"/>
    </source>
</evidence>
<protein>
    <submittedName>
        <fullName evidence="1">Uncharacterized protein</fullName>
    </submittedName>
</protein>